<comment type="caution">
    <text evidence="2">The sequence shown here is derived from an EMBL/GenBank/DDBJ whole genome shotgun (WGS) entry which is preliminary data.</text>
</comment>
<feature type="compositionally biased region" description="Basic and acidic residues" evidence="1">
    <location>
        <begin position="25"/>
        <end position="47"/>
    </location>
</feature>
<feature type="compositionally biased region" description="Low complexity" evidence="1">
    <location>
        <begin position="48"/>
        <end position="68"/>
    </location>
</feature>
<dbReference type="AlphaFoldDB" id="A0A5N3WUI4"/>
<dbReference type="InterPro" id="IPR026181">
    <property type="entry name" value="TMEM40"/>
</dbReference>
<feature type="region of interest" description="Disordered" evidence="1">
    <location>
        <begin position="1"/>
        <end position="102"/>
    </location>
</feature>
<feature type="compositionally biased region" description="Basic and acidic residues" evidence="1">
    <location>
        <begin position="71"/>
        <end position="81"/>
    </location>
</feature>
<proteinExistence type="predicted"/>
<keyword evidence="3" id="KW-1185">Reference proteome</keyword>
<feature type="compositionally biased region" description="Polar residues" evidence="1">
    <location>
        <begin position="1"/>
        <end position="10"/>
    </location>
</feature>
<reference evidence="2 3" key="1">
    <citation type="submission" date="2019-06" db="EMBL/GenBank/DDBJ databases">
        <title>Discovery of a novel chromosome fission-fusion reversal in muntjac.</title>
        <authorList>
            <person name="Mudd A.B."/>
            <person name="Bredeson J.V."/>
            <person name="Baum R."/>
            <person name="Hockemeyer D."/>
            <person name="Rokhsar D.S."/>
        </authorList>
    </citation>
    <scope>NUCLEOTIDE SEQUENCE [LARGE SCALE GENOMIC DNA]</scope>
    <source>
        <strain evidence="2">UTSW_UCB_Mm</strain>
        <tissue evidence="2">Fibroblast cell line</tissue>
    </source>
</reference>
<name>A0A5N3WUI4_MUNMU</name>
<dbReference type="PANTHER" id="PTHR16108">
    <property type="match status" value="1"/>
</dbReference>
<gene>
    <name evidence="2" type="ORF">FD754_009636</name>
</gene>
<dbReference type="PANTHER" id="PTHR16108:SF2">
    <property type="entry name" value="TRANSMEMBRANE PROTEIN 40"/>
    <property type="match status" value="1"/>
</dbReference>
<evidence type="ECO:0000256" key="1">
    <source>
        <dbReference type="SAM" id="MobiDB-lite"/>
    </source>
</evidence>
<evidence type="ECO:0000313" key="2">
    <source>
        <dbReference type="EMBL" id="KAB0365480.1"/>
    </source>
</evidence>
<organism evidence="2 3">
    <name type="scientific">Muntiacus muntjak</name>
    <name type="common">Barking deer</name>
    <name type="synonym">Indian muntjac</name>
    <dbReference type="NCBI Taxonomy" id="9888"/>
    <lineage>
        <taxon>Eukaryota</taxon>
        <taxon>Metazoa</taxon>
        <taxon>Chordata</taxon>
        <taxon>Craniata</taxon>
        <taxon>Vertebrata</taxon>
        <taxon>Euteleostomi</taxon>
        <taxon>Mammalia</taxon>
        <taxon>Eutheria</taxon>
        <taxon>Laurasiatheria</taxon>
        <taxon>Artiodactyla</taxon>
        <taxon>Ruminantia</taxon>
        <taxon>Pecora</taxon>
        <taxon>Cervidae</taxon>
        <taxon>Muntiacinae</taxon>
        <taxon>Muntiacus</taxon>
    </lineage>
</organism>
<evidence type="ECO:0000313" key="3">
    <source>
        <dbReference type="Proteomes" id="UP000326458"/>
    </source>
</evidence>
<protein>
    <submittedName>
        <fullName evidence="2">Uncharacterized protein</fullName>
    </submittedName>
</protein>
<sequence length="244" mass="26502">METSGSLQDHSQVHGESEDLDYGETDSHKQDREARLVSQGQDERDKSSSSSSSSSSPSSSSSSSSSSSGKNSDEDQHPRVTRERRHSQGAGLPRRGGSPGRQQASPFLLCPLSGTDLCFIQPCILHDVLCTNTSFTEFPRGSNEISTINYLVQTMLLFKASNTRRGKPLWGARLHFHFSLSCIGEGNCNPLQKKSLGIGESPRVSLRRLSGLLCGPGPFRQKWGPPVRKGVQARAKGLLITVYG</sequence>
<accession>A0A5N3WUI4</accession>
<dbReference type="EMBL" id="VCEA01000001">
    <property type="protein sequence ID" value="KAB0365480.1"/>
    <property type="molecule type" value="Genomic_DNA"/>
</dbReference>
<dbReference type="Proteomes" id="UP000326458">
    <property type="component" value="Unassembled WGS sequence"/>
</dbReference>